<evidence type="ECO:0000256" key="13">
    <source>
        <dbReference type="SAM" id="Phobius"/>
    </source>
</evidence>
<keyword evidence="5 12" id="KW-0812">Transmembrane</keyword>
<keyword evidence="10 12" id="KW-0739">Sodium transport</keyword>
<feature type="transmembrane region" description="Helical" evidence="13">
    <location>
        <begin position="30"/>
        <end position="49"/>
    </location>
</feature>
<evidence type="ECO:0000313" key="15">
    <source>
        <dbReference type="Proteomes" id="UP001458880"/>
    </source>
</evidence>
<feature type="transmembrane region" description="Helical" evidence="13">
    <location>
        <begin position="61"/>
        <end position="88"/>
    </location>
</feature>
<dbReference type="InterPro" id="IPR001873">
    <property type="entry name" value="ENaC"/>
</dbReference>
<keyword evidence="3 12" id="KW-0813">Transport</keyword>
<evidence type="ECO:0000313" key="14">
    <source>
        <dbReference type="EMBL" id="KAK9719815.1"/>
    </source>
</evidence>
<comment type="caution">
    <text evidence="14">The sequence shown here is derived from an EMBL/GenBank/DDBJ whole genome shotgun (WGS) entry which is preliminary data.</text>
</comment>
<evidence type="ECO:0000256" key="3">
    <source>
        <dbReference type="ARBA" id="ARBA00022448"/>
    </source>
</evidence>
<comment type="similarity">
    <text evidence="2 12">Belongs to the amiloride-sensitive sodium channel (TC 1.A.6) family.</text>
</comment>
<evidence type="ECO:0000256" key="9">
    <source>
        <dbReference type="ARBA" id="ARBA00023136"/>
    </source>
</evidence>
<evidence type="ECO:0000256" key="7">
    <source>
        <dbReference type="ARBA" id="ARBA00023053"/>
    </source>
</evidence>
<evidence type="ECO:0000256" key="8">
    <source>
        <dbReference type="ARBA" id="ARBA00023065"/>
    </source>
</evidence>
<keyword evidence="11 12" id="KW-0407">Ion channel</keyword>
<accession>A0AAW1KIT2</accession>
<reference evidence="14 15" key="1">
    <citation type="journal article" date="2024" name="BMC Genomics">
        <title>De novo assembly and annotation of Popillia japonica's genome with initial clues to its potential as an invasive pest.</title>
        <authorList>
            <person name="Cucini C."/>
            <person name="Boschi S."/>
            <person name="Funari R."/>
            <person name="Cardaioli E."/>
            <person name="Iannotti N."/>
            <person name="Marturano G."/>
            <person name="Paoli F."/>
            <person name="Bruttini M."/>
            <person name="Carapelli A."/>
            <person name="Frati F."/>
            <person name="Nardi F."/>
        </authorList>
    </citation>
    <scope>NUCLEOTIDE SEQUENCE [LARGE SCALE GENOMIC DNA]</scope>
    <source>
        <strain evidence="14">DMR45628</strain>
    </source>
</reference>
<keyword evidence="9 13" id="KW-0472">Membrane</keyword>
<sequence>MYDNGFCYCLANCDAIGYTLHKDQRYDTKFRNTTTCGLYVFFTNVAGILRLRTVHVTWDTLLAIIGGLFGLCLGGSVITIFEMLFFLLQGIFQKKNIIHTPQNKFVP</sequence>
<keyword evidence="4 12" id="KW-0894">Sodium channel</keyword>
<keyword evidence="7" id="KW-0915">Sodium</keyword>
<keyword evidence="8 12" id="KW-0406">Ion transport</keyword>
<comment type="subcellular location">
    <subcellularLocation>
        <location evidence="1">Membrane</location>
        <topology evidence="1">Multi-pass membrane protein</topology>
    </subcellularLocation>
</comment>
<dbReference type="Pfam" id="PF00858">
    <property type="entry name" value="ASC"/>
    <property type="match status" value="1"/>
</dbReference>
<dbReference type="GO" id="GO:0016020">
    <property type="term" value="C:membrane"/>
    <property type="evidence" value="ECO:0007669"/>
    <property type="project" value="UniProtKB-SubCell"/>
</dbReference>
<evidence type="ECO:0000256" key="11">
    <source>
        <dbReference type="ARBA" id="ARBA00023303"/>
    </source>
</evidence>
<evidence type="ECO:0000256" key="12">
    <source>
        <dbReference type="RuleBase" id="RU000679"/>
    </source>
</evidence>
<dbReference type="AlphaFoldDB" id="A0AAW1KIT2"/>
<keyword evidence="6 13" id="KW-1133">Transmembrane helix</keyword>
<dbReference type="GO" id="GO:0005272">
    <property type="term" value="F:sodium channel activity"/>
    <property type="evidence" value="ECO:0007669"/>
    <property type="project" value="UniProtKB-KW"/>
</dbReference>
<proteinExistence type="inferred from homology"/>
<evidence type="ECO:0000256" key="6">
    <source>
        <dbReference type="ARBA" id="ARBA00022989"/>
    </source>
</evidence>
<name>A0AAW1KIT2_POPJA</name>
<protein>
    <submittedName>
        <fullName evidence="14">Amiloride-sensitive sodium channel</fullName>
    </submittedName>
</protein>
<dbReference type="Gene3D" id="1.10.287.770">
    <property type="entry name" value="YojJ-like"/>
    <property type="match status" value="1"/>
</dbReference>
<keyword evidence="15" id="KW-1185">Reference proteome</keyword>
<organism evidence="14 15">
    <name type="scientific">Popillia japonica</name>
    <name type="common">Japanese beetle</name>
    <dbReference type="NCBI Taxonomy" id="7064"/>
    <lineage>
        <taxon>Eukaryota</taxon>
        <taxon>Metazoa</taxon>
        <taxon>Ecdysozoa</taxon>
        <taxon>Arthropoda</taxon>
        <taxon>Hexapoda</taxon>
        <taxon>Insecta</taxon>
        <taxon>Pterygota</taxon>
        <taxon>Neoptera</taxon>
        <taxon>Endopterygota</taxon>
        <taxon>Coleoptera</taxon>
        <taxon>Polyphaga</taxon>
        <taxon>Scarabaeiformia</taxon>
        <taxon>Scarabaeidae</taxon>
        <taxon>Rutelinae</taxon>
        <taxon>Popillia</taxon>
    </lineage>
</organism>
<evidence type="ECO:0000256" key="10">
    <source>
        <dbReference type="ARBA" id="ARBA00023201"/>
    </source>
</evidence>
<evidence type="ECO:0000256" key="1">
    <source>
        <dbReference type="ARBA" id="ARBA00004141"/>
    </source>
</evidence>
<evidence type="ECO:0000256" key="5">
    <source>
        <dbReference type="ARBA" id="ARBA00022692"/>
    </source>
</evidence>
<dbReference type="EMBL" id="JASPKY010000216">
    <property type="protein sequence ID" value="KAK9719815.1"/>
    <property type="molecule type" value="Genomic_DNA"/>
</dbReference>
<evidence type="ECO:0000256" key="2">
    <source>
        <dbReference type="ARBA" id="ARBA00007193"/>
    </source>
</evidence>
<gene>
    <name evidence="14" type="ORF">QE152_g22467</name>
</gene>
<dbReference type="Proteomes" id="UP001458880">
    <property type="component" value="Unassembled WGS sequence"/>
</dbReference>
<evidence type="ECO:0000256" key="4">
    <source>
        <dbReference type="ARBA" id="ARBA00022461"/>
    </source>
</evidence>